<evidence type="ECO:0000256" key="3">
    <source>
        <dbReference type="ARBA" id="ARBA00022896"/>
    </source>
</evidence>
<dbReference type="RefSeq" id="WP_173970528.1">
    <property type="nucleotide sequence ID" value="NZ_CADCSU010000078.1"/>
</dbReference>
<dbReference type="PANTHER" id="PTHR10869:SF236">
    <property type="entry name" value="PROLYL 4-HYDROXYLASE ALPHA SUBUNIT DOMAIN-CONTAINING PROTEIN"/>
    <property type="match status" value="1"/>
</dbReference>
<dbReference type="InterPro" id="IPR045054">
    <property type="entry name" value="P4HA-like"/>
</dbReference>
<dbReference type="GO" id="GO:0004656">
    <property type="term" value="F:procollagen-proline 4-dioxygenase activity"/>
    <property type="evidence" value="ECO:0007669"/>
    <property type="project" value="TreeGrafter"/>
</dbReference>
<dbReference type="SUPFAM" id="SSF51197">
    <property type="entry name" value="Clavaminate synthase-like"/>
    <property type="match status" value="1"/>
</dbReference>
<dbReference type="Gene3D" id="2.60.120.620">
    <property type="entry name" value="q2cbj1_9rhob like domain"/>
    <property type="match status" value="1"/>
</dbReference>
<dbReference type="SMART" id="SM00702">
    <property type="entry name" value="P4Hc"/>
    <property type="match status" value="1"/>
</dbReference>
<dbReference type="Proteomes" id="UP000479938">
    <property type="component" value="Unassembled WGS sequence"/>
</dbReference>
<dbReference type="Pfam" id="PF13640">
    <property type="entry name" value="2OG-FeII_Oxy_3"/>
    <property type="match status" value="1"/>
</dbReference>
<dbReference type="PROSITE" id="PS51471">
    <property type="entry name" value="FE2OG_OXY"/>
    <property type="match status" value="1"/>
</dbReference>
<gene>
    <name evidence="8" type="ORF">FLA105534_01885</name>
</gene>
<keyword evidence="3" id="KW-0847">Vitamin C</keyword>
<keyword evidence="9" id="KW-1185">Reference proteome</keyword>
<evidence type="ECO:0000259" key="7">
    <source>
        <dbReference type="PROSITE" id="PS51471"/>
    </source>
</evidence>
<keyword evidence="5" id="KW-0560">Oxidoreductase</keyword>
<feature type="domain" description="Fe2OG dioxygenase" evidence="7">
    <location>
        <begin position="88"/>
        <end position="180"/>
    </location>
</feature>
<evidence type="ECO:0000256" key="5">
    <source>
        <dbReference type="ARBA" id="ARBA00023002"/>
    </source>
</evidence>
<name>A0A6J4GKB3_9FLAO</name>
<dbReference type="InterPro" id="IPR044862">
    <property type="entry name" value="Pro_4_hyd_alph_FE2OG_OXY"/>
</dbReference>
<reference evidence="8 9" key="1">
    <citation type="submission" date="2020-02" db="EMBL/GenBank/DDBJ databases">
        <authorList>
            <person name="Criscuolo A."/>
        </authorList>
    </citation>
    <scope>NUCLEOTIDE SEQUENCE [LARGE SCALE GENOMIC DNA]</scope>
    <source>
        <strain evidence="8">CIP105534</strain>
    </source>
</reference>
<dbReference type="EMBL" id="CADCSU010000078">
    <property type="protein sequence ID" value="CAA9197924.1"/>
    <property type="molecule type" value="Genomic_DNA"/>
</dbReference>
<evidence type="ECO:0000256" key="4">
    <source>
        <dbReference type="ARBA" id="ARBA00022964"/>
    </source>
</evidence>
<keyword evidence="4" id="KW-0223">Dioxygenase</keyword>
<evidence type="ECO:0000313" key="8">
    <source>
        <dbReference type="EMBL" id="CAA9197924.1"/>
    </source>
</evidence>
<dbReference type="InterPro" id="IPR005123">
    <property type="entry name" value="Oxoglu/Fe-dep_dioxygenase_dom"/>
</dbReference>
<dbReference type="AlphaFoldDB" id="A0A6J4GKB3"/>
<dbReference type="PANTHER" id="PTHR10869">
    <property type="entry name" value="PROLYL 4-HYDROXYLASE ALPHA SUBUNIT"/>
    <property type="match status" value="1"/>
</dbReference>
<comment type="cofactor">
    <cofactor evidence="1">
        <name>L-ascorbate</name>
        <dbReference type="ChEBI" id="CHEBI:38290"/>
    </cofactor>
</comment>
<evidence type="ECO:0000256" key="1">
    <source>
        <dbReference type="ARBA" id="ARBA00001961"/>
    </source>
</evidence>
<proteinExistence type="predicted"/>
<sequence length="186" mass="21603">MLNIINDTLEIYTIDNFLTVDECNELIEKSEQIGFEEAGVNVDGAQKMMKMVRNNERIMYQDADYASFLWQKLQPHVKSEVGNSFAIGLNEMFRFYKYNPGQRFKMHRDGSYKRSESEYSYYTFLIYLNDSYEGGETKFASGEIIMPKTGTALIFEHSQRHEGAALISGIKYVLRSDIMYKLKGEI</sequence>
<accession>A0A6J4GKB3</accession>
<evidence type="ECO:0000313" key="9">
    <source>
        <dbReference type="Proteomes" id="UP000479938"/>
    </source>
</evidence>
<organism evidence="8 9">
    <name type="scientific">Flavobacterium bizetiae</name>
    <dbReference type="NCBI Taxonomy" id="2704140"/>
    <lineage>
        <taxon>Bacteria</taxon>
        <taxon>Pseudomonadati</taxon>
        <taxon>Bacteroidota</taxon>
        <taxon>Flavobacteriia</taxon>
        <taxon>Flavobacteriales</taxon>
        <taxon>Flavobacteriaceae</taxon>
        <taxon>Flavobacterium</taxon>
    </lineage>
</organism>
<evidence type="ECO:0000256" key="6">
    <source>
        <dbReference type="ARBA" id="ARBA00023004"/>
    </source>
</evidence>
<protein>
    <recommendedName>
        <fullName evidence="7">Fe2OG dioxygenase domain-containing protein</fullName>
    </recommendedName>
</protein>
<keyword evidence="2" id="KW-0479">Metal-binding</keyword>
<dbReference type="InterPro" id="IPR006620">
    <property type="entry name" value="Pro_4_hyd_alph"/>
</dbReference>
<evidence type="ECO:0000256" key="2">
    <source>
        <dbReference type="ARBA" id="ARBA00022723"/>
    </source>
</evidence>
<dbReference type="GO" id="GO:0005506">
    <property type="term" value="F:iron ion binding"/>
    <property type="evidence" value="ECO:0007669"/>
    <property type="project" value="InterPro"/>
</dbReference>
<keyword evidence="6" id="KW-0408">Iron</keyword>
<dbReference type="GO" id="GO:0031418">
    <property type="term" value="F:L-ascorbic acid binding"/>
    <property type="evidence" value="ECO:0007669"/>
    <property type="project" value="UniProtKB-KW"/>
</dbReference>